<dbReference type="SMART" id="SM00382">
    <property type="entry name" value="AAA"/>
    <property type="match status" value="2"/>
</dbReference>
<dbReference type="AlphaFoldDB" id="A0A317E3V8"/>
<dbReference type="Gene3D" id="3.40.50.300">
    <property type="entry name" value="P-loop containing nucleotide triphosphate hydrolases"/>
    <property type="match status" value="2"/>
</dbReference>
<dbReference type="PROSITE" id="PS50893">
    <property type="entry name" value="ABC_TRANSPORTER_2"/>
    <property type="match status" value="2"/>
</dbReference>
<protein>
    <submittedName>
        <fullName evidence="7">Microcin ABC transporter ATP-binding protein</fullName>
    </submittedName>
</protein>
<feature type="domain" description="ABC transporter" evidence="6">
    <location>
        <begin position="276"/>
        <end position="526"/>
    </location>
</feature>
<dbReference type="Pfam" id="PF00005">
    <property type="entry name" value="ABC_tran"/>
    <property type="match status" value="2"/>
</dbReference>
<dbReference type="Pfam" id="PF08352">
    <property type="entry name" value="oligo_HPY"/>
    <property type="match status" value="2"/>
</dbReference>
<reference evidence="8" key="1">
    <citation type="submission" date="2018-05" db="EMBL/GenBank/DDBJ databases">
        <title>Zavarzinia sp. HR-AS.</title>
        <authorList>
            <person name="Lee Y."/>
            <person name="Jeon C.O."/>
        </authorList>
    </citation>
    <scope>NUCLEOTIDE SEQUENCE [LARGE SCALE GENOMIC DNA]</scope>
    <source>
        <strain evidence="8">DSM 1231</strain>
    </source>
</reference>
<evidence type="ECO:0000256" key="3">
    <source>
        <dbReference type="ARBA" id="ARBA00022448"/>
    </source>
</evidence>
<dbReference type="InterPro" id="IPR003439">
    <property type="entry name" value="ABC_transporter-like_ATP-bd"/>
</dbReference>
<dbReference type="FunFam" id="3.40.50.300:FF:000016">
    <property type="entry name" value="Oligopeptide ABC transporter ATP-binding component"/>
    <property type="match status" value="1"/>
</dbReference>
<dbReference type="GO" id="GO:0015833">
    <property type="term" value="P:peptide transport"/>
    <property type="evidence" value="ECO:0007669"/>
    <property type="project" value="InterPro"/>
</dbReference>
<comment type="similarity">
    <text evidence="2">Belongs to the ABC transporter superfamily.</text>
</comment>
<dbReference type="InterPro" id="IPR003593">
    <property type="entry name" value="AAA+_ATPase"/>
</dbReference>
<organism evidence="7 8">
    <name type="scientific">Zavarzinia compransoris</name>
    <dbReference type="NCBI Taxonomy" id="1264899"/>
    <lineage>
        <taxon>Bacteria</taxon>
        <taxon>Pseudomonadati</taxon>
        <taxon>Pseudomonadota</taxon>
        <taxon>Alphaproteobacteria</taxon>
        <taxon>Rhodospirillales</taxon>
        <taxon>Zavarziniaceae</taxon>
        <taxon>Zavarzinia</taxon>
    </lineage>
</organism>
<evidence type="ECO:0000256" key="5">
    <source>
        <dbReference type="ARBA" id="ARBA00022840"/>
    </source>
</evidence>
<evidence type="ECO:0000259" key="6">
    <source>
        <dbReference type="PROSITE" id="PS50893"/>
    </source>
</evidence>
<evidence type="ECO:0000313" key="7">
    <source>
        <dbReference type="EMBL" id="PWR21798.1"/>
    </source>
</evidence>
<keyword evidence="5 7" id="KW-0067">ATP-binding</keyword>
<dbReference type="CDD" id="cd03257">
    <property type="entry name" value="ABC_NikE_OppD_transporters"/>
    <property type="match status" value="2"/>
</dbReference>
<comment type="subcellular location">
    <subcellularLocation>
        <location evidence="1">Cell inner membrane</location>
        <topology evidence="1">Peripheral membrane protein</topology>
    </subcellularLocation>
</comment>
<dbReference type="InterPro" id="IPR017871">
    <property type="entry name" value="ABC_transporter-like_CS"/>
</dbReference>
<evidence type="ECO:0000256" key="2">
    <source>
        <dbReference type="ARBA" id="ARBA00005417"/>
    </source>
</evidence>
<dbReference type="SUPFAM" id="SSF52540">
    <property type="entry name" value="P-loop containing nucleoside triphosphate hydrolases"/>
    <property type="match status" value="2"/>
</dbReference>
<sequence>MSAPLLAIRDLCVRFRNEKGTRDVVAGVSLDVNPGEIVALVGESGSGKSVTALSILQLLPPGLGSNPAGSIRLDGTEMVGAPEAVLRAARGPKAAMIFQEPMTALNPLHSIGRQIGEVLALRSPLDATARRRRIGDLLREVGLEALAGRLDAFPHQLSGGQRQRVMIAMALAAEPRLLIADEPTTALDVTVEAKILDLLHHLVESRGLGLLLITHNLNVVRRHADRVLVMHQGALVEGGPTEAIFTAPAHDYTRHLIAAEPKGRPAPVAPEAPDVLNAADIRVAFTLSRTVFGATRSELVAVDRAALTVRRGETLAIVGESGSGKSTLGFALLRLVPSTGRIVFLGQDLRRLSGRALRARRRAFQIVFQDPYGSLSPRMTIGDVVGEGLAAHGLEADAAARRARVQAVLAEVGLDPEMIDRFPHEFSGGQRQRVAIARALALDPDLVVLDEPTSALDRSIQAQVIDLLRAIQAKRGLAYLFISHDLKVVRAMSHRLIVMKAGRIVETGPVEAVIAAPREAYTKALIDAAMLNA</sequence>
<dbReference type="GO" id="GO:0005524">
    <property type="term" value="F:ATP binding"/>
    <property type="evidence" value="ECO:0007669"/>
    <property type="project" value="UniProtKB-KW"/>
</dbReference>
<dbReference type="Proteomes" id="UP000246077">
    <property type="component" value="Unassembled WGS sequence"/>
</dbReference>
<feature type="domain" description="ABC transporter" evidence="6">
    <location>
        <begin position="8"/>
        <end position="257"/>
    </location>
</feature>
<evidence type="ECO:0000256" key="1">
    <source>
        <dbReference type="ARBA" id="ARBA00004417"/>
    </source>
</evidence>
<evidence type="ECO:0000256" key="4">
    <source>
        <dbReference type="ARBA" id="ARBA00022741"/>
    </source>
</evidence>
<dbReference type="NCBIfam" id="NF008453">
    <property type="entry name" value="PRK11308.1"/>
    <property type="match status" value="2"/>
</dbReference>
<dbReference type="PANTHER" id="PTHR43776:SF7">
    <property type="entry name" value="D,D-DIPEPTIDE TRANSPORT ATP-BINDING PROTEIN DDPF-RELATED"/>
    <property type="match status" value="1"/>
</dbReference>
<dbReference type="InterPro" id="IPR050319">
    <property type="entry name" value="ABC_transp_ATP-bind"/>
</dbReference>
<keyword evidence="4" id="KW-0547">Nucleotide-binding</keyword>
<dbReference type="OrthoDB" id="9802264at2"/>
<dbReference type="NCBIfam" id="NF007739">
    <property type="entry name" value="PRK10419.1"/>
    <property type="match status" value="2"/>
</dbReference>
<gene>
    <name evidence="7" type="ORF">DKG75_07355</name>
</gene>
<dbReference type="InterPro" id="IPR027417">
    <property type="entry name" value="P-loop_NTPase"/>
</dbReference>
<keyword evidence="8" id="KW-1185">Reference proteome</keyword>
<dbReference type="InterPro" id="IPR013563">
    <property type="entry name" value="Oligopep_ABC_C"/>
</dbReference>
<evidence type="ECO:0000313" key="8">
    <source>
        <dbReference type="Proteomes" id="UP000246077"/>
    </source>
</evidence>
<proteinExistence type="inferred from homology"/>
<name>A0A317E3V8_9PROT</name>
<keyword evidence="3" id="KW-0813">Transport</keyword>
<accession>A0A317E3V8</accession>
<dbReference type="GO" id="GO:0055085">
    <property type="term" value="P:transmembrane transport"/>
    <property type="evidence" value="ECO:0007669"/>
    <property type="project" value="UniProtKB-ARBA"/>
</dbReference>
<dbReference type="PANTHER" id="PTHR43776">
    <property type="entry name" value="TRANSPORT ATP-BINDING PROTEIN"/>
    <property type="match status" value="1"/>
</dbReference>
<dbReference type="PROSITE" id="PS00211">
    <property type="entry name" value="ABC_TRANSPORTER_1"/>
    <property type="match status" value="2"/>
</dbReference>
<dbReference type="RefSeq" id="WP_109920442.1">
    <property type="nucleotide sequence ID" value="NZ_QGLF01000002.1"/>
</dbReference>
<dbReference type="GO" id="GO:0016887">
    <property type="term" value="F:ATP hydrolysis activity"/>
    <property type="evidence" value="ECO:0007669"/>
    <property type="project" value="InterPro"/>
</dbReference>
<dbReference type="GO" id="GO:0005886">
    <property type="term" value="C:plasma membrane"/>
    <property type="evidence" value="ECO:0007669"/>
    <property type="project" value="UniProtKB-SubCell"/>
</dbReference>
<comment type="caution">
    <text evidence="7">The sequence shown here is derived from an EMBL/GenBank/DDBJ whole genome shotgun (WGS) entry which is preliminary data.</text>
</comment>
<dbReference type="EMBL" id="QGLF01000002">
    <property type="protein sequence ID" value="PWR21798.1"/>
    <property type="molecule type" value="Genomic_DNA"/>
</dbReference>